<dbReference type="Pfam" id="PF09148">
    <property type="entry name" value="DUF1934"/>
    <property type="match status" value="1"/>
</dbReference>
<dbReference type="InterPro" id="IPR015231">
    <property type="entry name" value="DUF1934"/>
</dbReference>
<dbReference type="EMBL" id="AZFA01000016">
    <property type="protein sequence ID" value="KRL66282.1"/>
    <property type="molecule type" value="Genomic_DNA"/>
</dbReference>
<dbReference type="OrthoDB" id="2151645at2"/>
<accession>A0A0R1SHT8</accession>
<dbReference type="AlphaFoldDB" id="A0A0R1SHT8"/>
<comment type="caution">
    <text evidence="1">The sequence shown here is derived from an EMBL/GenBank/DDBJ whole genome shotgun (WGS) entry which is preliminary data.</text>
</comment>
<dbReference type="PATRIC" id="fig|1423815.3.peg.661"/>
<dbReference type="Proteomes" id="UP000051647">
    <property type="component" value="Unassembled WGS sequence"/>
</dbReference>
<reference evidence="1 2" key="1">
    <citation type="journal article" date="2015" name="Genome Announc.">
        <title>Expanding the biotechnology potential of lactobacilli through comparative genomics of 213 strains and associated genera.</title>
        <authorList>
            <person name="Sun Z."/>
            <person name="Harris H.M."/>
            <person name="McCann A."/>
            <person name="Guo C."/>
            <person name="Argimon S."/>
            <person name="Zhang W."/>
            <person name="Yang X."/>
            <person name="Jeffery I.B."/>
            <person name="Cooney J.C."/>
            <person name="Kagawa T.F."/>
            <person name="Liu W."/>
            <person name="Song Y."/>
            <person name="Salvetti E."/>
            <person name="Wrobel A."/>
            <person name="Rasinkangas P."/>
            <person name="Parkhill J."/>
            <person name="Rea M.C."/>
            <person name="O'Sullivan O."/>
            <person name="Ritari J."/>
            <person name="Douillard F.P."/>
            <person name="Paul Ross R."/>
            <person name="Yang R."/>
            <person name="Briner A.E."/>
            <person name="Felis G.E."/>
            <person name="de Vos W.M."/>
            <person name="Barrangou R."/>
            <person name="Klaenhammer T.R."/>
            <person name="Caufield P.W."/>
            <person name="Cui Y."/>
            <person name="Zhang H."/>
            <person name="O'Toole P.W."/>
        </authorList>
    </citation>
    <scope>NUCLEOTIDE SEQUENCE [LARGE SCALE GENOMIC DNA]</scope>
    <source>
        <strain evidence="1 2">DSM 14857</strain>
    </source>
</reference>
<sequence length="146" mass="16816">MENNRIDVNVDLDMSVFQAGEMTHTKISEPGRFTRMGKSSYLTFNETMENNESASILVKITENGEIHLKREAKQNNLASMLYFTHHDHNSASVHSEYGVMQMKTYTKDSLVEIKDKPLQGKINIDYDLIYDDNIVGNYKFRLIFGV</sequence>
<dbReference type="eggNOG" id="COG4506">
    <property type="taxonomic scope" value="Bacteria"/>
</dbReference>
<gene>
    <name evidence="1" type="ORF">FC27_GL000653</name>
</gene>
<dbReference type="SUPFAM" id="SSF50814">
    <property type="entry name" value="Lipocalins"/>
    <property type="match status" value="1"/>
</dbReference>
<name>A0A0R1SHT8_9LACO</name>
<dbReference type="STRING" id="1423815.FC27_GL000653"/>
<evidence type="ECO:0008006" key="3">
    <source>
        <dbReference type="Google" id="ProtNLM"/>
    </source>
</evidence>
<dbReference type="Gene3D" id="2.40.128.20">
    <property type="match status" value="1"/>
</dbReference>
<dbReference type="InterPro" id="IPR012674">
    <property type="entry name" value="Calycin"/>
</dbReference>
<keyword evidence="2" id="KW-1185">Reference proteome</keyword>
<evidence type="ECO:0000313" key="1">
    <source>
        <dbReference type="EMBL" id="KRL66282.1"/>
    </source>
</evidence>
<evidence type="ECO:0000313" key="2">
    <source>
        <dbReference type="Proteomes" id="UP000051647"/>
    </source>
</evidence>
<organism evidence="1 2">
    <name type="scientific">Companilactobacillus versmoldensis DSM 14857 = KCTC 3814</name>
    <dbReference type="NCBI Taxonomy" id="1423815"/>
    <lineage>
        <taxon>Bacteria</taxon>
        <taxon>Bacillati</taxon>
        <taxon>Bacillota</taxon>
        <taxon>Bacilli</taxon>
        <taxon>Lactobacillales</taxon>
        <taxon>Lactobacillaceae</taxon>
        <taxon>Companilactobacillus</taxon>
    </lineage>
</organism>
<dbReference type="RefSeq" id="WP_010624977.1">
    <property type="nucleotide sequence ID" value="NZ_AZFA01000016.1"/>
</dbReference>
<protein>
    <recommendedName>
        <fullName evidence="3">DUF1934 domain-containing protein</fullName>
    </recommendedName>
</protein>
<proteinExistence type="predicted"/>